<keyword evidence="1" id="KW-1133">Transmembrane helix</keyword>
<dbReference type="EMBL" id="JAYKXN010000001">
    <property type="protein sequence ID" value="KAK7320151.1"/>
    <property type="molecule type" value="Genomic_DNA"/>
</dbReference>
<keyword evidence="1" id="KW-0812">Transmembrane</keyword>
<accession>A0AAN9Q2P3</accession>
<organism evidence="2 3">
    <name type="scientific">Clitoria ternatea</name>
    <name type="common">Butterfly pea</name>
    <dbReference type="NCBI Taxonomy" id="43366"/>
    <lineage>
        <taxon>Eukaryota</taxon>
        <taxon>Viridiplantae</taxon>
        <taxon>Streptophyta</taxon>
        <taxon>Embryophyta</taxon>
        <taxon>Tracheophyta</taxon>
        <taxon>Spermatophyta</taxon>
        <taxon>Magnoliopsida</taxon>
        <taxon>eudicotyledons</taxon>
        <taxon>Gunneridae</taxon>
        <taxon>Pentapetalae</taxon>
        <taxon>rosids</taxon>
        <taxon>fabids</taxon>
        <taxon>Fabales</taxon>
        <taxon>Fabaceae</taxon>
        <taxon>Papilionoideae</taxon>
        <taxon>50 kb inversion clade</taxon>
        <taxon>NPAAA clade</taxon>
        <taxon>indigoferoid/millettioid clade</taxon>
        <taxon>Phaseoleae</taxon>
        <taxon>Clitoria</taxon>
    </lineage>
</organism>
<feature type="transmembrane region" description="Helical" evidence="1">
    <location>
        <begin position="24"/>
        <end position="47"/>
    </location>
</feature>
<sequence>MVQHKISYIRDRIPAQTNSGSIEAYIRALSLPIYSFGISFGFLGVVFSEGYLSPLVPMYFVYGLTRPGCSSILRLVASNRAT</sequence>
<name>A0AAN9Q2P3_CLITE</name>
<evidence type="ECO:0000313" key="3">
    <source>
        <dbReference type="Proteomes" id="UP001359559"/>
    </source>
</evidence>
<gene>
    <name evidence="2" type="ORF">RJT34_04885</name>
</gene>
<proteinExistence type="predicted"/>
<comment type="caution">
    <text evidence="2">The sequence shown here is derived from an EMBL/GenBank/DDBJ whole genome shotgun (WGS) entry which is preliminary data.</text>
</comment>
<dbReference type="AlphaFoldDB" id="A0AAN9Q2P3"/>
<protein>
    <submittedName>
        <fullName evidence="2">Uncharacterized protein</fullName>
    </submittedName>
</protein>
<keyword evidence="1" id="KW-0472">Membrane</keyword>
<evidence type="ECO:0000256" key="1">
    <source>
        <dbReference type="SAM" id="Phobius"/>
    </source>
</evidence>
<keyword evidence="3" id="KW-1185">Reference proteome</keyword>
<reference evidence="2 3" key="1">
    <citation type="submission" date="2024-01" db="EMBL/GenBank/DDBJ databases">
        <title>The genomes of 5 underutilized Papilionoideae crops provide insights into root nodulation and disease resistance.</title>
        <authorList>
            <person name="Yuan L."/>
        </authorList>
    </citation>
    <scope>NUCLEOTIDE SEQUENCE [LARGE SCALE GENOMIC DNA]</scope>
    <source>
        <strain evidence="2">LY-2023</strain>
        <tissue evidence="2">Leaf</tissue>
    </source>
</reference>
<feature type="transmembrane region" description="Helical" evidence="1">
    <location>
        <begin position="59"/>
        <end position="77"/>
    </location>
</feature>
<dbReference type="Proteomes" id="UP001359559">
    <property type="component" value="Unassembled WGS sequence"/>
</dbReference>
<evidence type="ECO:0000313" key="2">
    <source>
        <dbReference type="EMBL" id="KAK7320151.1"/>
    </source>
</evidence>